<dbReference type="GO" id="GO:0045116">
    <property type="term" value="P:protein neddylation"/>
    <property type="evidence" value="ECO:0007669"/>
    <property type="project" value="UniProtKB-ARBA"/>
</dbReference>
<evidence type="ECO:0000256" key="2">
    <source>
        <dbReference type="ARBA" id="ARBA00022679"/>
    </source>
</evidence>
<dbReference type="InterPro" id="IPR023313">
    <property type="entry name" value="UBQ-conjugating_AS"/>
</dbReference>
<dbReference type="InterPro" id="IPR050113">
    <property type="entry name" value="Ub_conjugating_enzyme"/>
</dbReference>
<feature type="active site" description="Glycyl thioester intermediate" evidence="8">
    <location>
        <position position="100"/>
    </location>
</feature>
<dbReference type="Gene3D" id="3.10.110.10">
    <property type="entry name" value="Ubiquitin Conjugating Enzyme"/>
    <property type="match status" value="1"/>
</dbReference>
<feature type="domain" description="UBC core" evidence="10">
    <location>
        <begin position="20"/>
        <end position="162"/>
    </location>
</feature>
<gene>
    <name evidence="11" type="ORF">TRFO_28116</name>
</gene>
<keyword evidence="4 9" id="KW-0833">Ubl conjugation pathway</keyword>
<evidence type="ECO:0000259" key="10">
    <source>
        <dbReference type="PROSITE" id="PS50127"/>
    </source>
</evidence>
<dbReference type="InterPro" id="IPR000608">
    <property type="entry name" value="UBC"/>
</dbReference>
<evidence type="ECO:0000256" key="7">
    <source>
        <dbReference type="ARBA" id="ARBA00044047"/>
    </source>
</evidence>
<dbReference type="VEuPathDB" id="TrichDB:TRFO_28116"/>
<dbReference type="EC" id="2.3.2.34" evidence="7"/>
<evidence type="ECO:0000256" key="1">
    <source>
        <dbReference type="ARBA" id="ARBA00005032"/>
    </source>
</evidence>
<dbReference type="PROSITE" id="PS50127">
    <property type="entry name" value="UBC_2"/>
    <property type="match status" value="1"/>
</dbReference>
<evidence type="ECO:0000256" key="4">
    <source>
        <dbReference type="ARBA" id="ARBA00022786"/>
    </source>
</evidence>
<dbReference type="SUPFAM" id="SSF54495">
    <property type="entry name" value="UBC-like"/>
    <property type="match status" value="1"/>
</dbReference>
<dbReference type="GO" id="GO:0061654">
    <property type="term" value="F:NEDD8 conjugating enzyme activity"/>
    <property type="evidence" value="ECO:0007669"/>
    <property type="project" value="UniProtKB-EC"/>
</dbReference>
<keyword evidence="3 9" id="KW-0547">Nucleotide-binding</keyword>
<evidence type="ECO:0000256" key="3">
    <source>
        <dbReference type="ARBA" id="ARBA00022741"/>
    </source>
</evidence>
<dbReference type="OrthoDB" id="10249039at2759"/>
<proteinExistence type="inferred from homology"/>
<comment type="pathway">
    <text evidence="1">Protein modification; protein neddylation.</text>
</comment>
<dbReference type="FunFam" id="3.10.110.10:FF:000033">
    <property type="entry name" value="NEDD8-conjugating enzyme UBE2F"/>
    <property type="match status" value="1"/>
</dbReference>
<keyword evidence="2" id="KW-0808">Transferase</keyword>
<protein>
    <recommendedName>
        <fullName evidence="7">E2 NEDD8-conjugating enzyme</fullName>
        <ecNumber evidence="7">2.3.2.34</ecNumber>
    </recommendedName>
</protein>
<comment type="catalytic activity">
    <reaction evidence="6">
        <text>[E1 NEDD8-activating enzyme]-S-[NEDD8 protein]-yl-L-cysteine + [E2 NEDD8-conjugating enzyme]-L-cysteine = [E1 NEDD8-activating enzyme]-L-cysteine + [E2 NEDD8-conjugating enzyme]-S-[NEDD8-protein]-yl-L-cysteine.</text>
        <dbReference type="EC" id="2.3.2.34"/>
    </reaction>
</comment>
<organism evidence="11 12">
    <name type="scientific">Tritrichomonas foetus</name>
    <dbReference type="NCBI Taxonomy" id="1144522"/>
    <lineage>
        <taxon>Eukaryota</taxon>
        <taxon>Metamonada</taxon>
        <taxon>Parabasalia</taxon>
        <taxon>Tritrichomonadida</taxon>
        <taxon>Tritrichomonadidae</taxon>
        <taxon>Tritrichomonas</taxon>
    </lineage>
</organism>
<name>A0A1J4JYW5_9EUKA</name>
<dbReference type="RefSeq" id="XP_068357495.1">
    <property type="nucleotide sequence ID" value="XM_068505980.1"/>
</dbReference>
<reference evidence="11" key="1">
    <citation type="submission" date="2016-10" db="EMBL/GenBank/DDBJ databases">
        <authorList>
            <person name="Benchimol M."/>
            <person name="Almeida L.G."/>
            <person name="Vasconcelos A.T."/>
            <person name="Perreira-Neves A."/>
            <person name="Rosa I.A."/>
            <person name="Tasca T."/>
            <person name="Bogo M.R."/>
            <person name="de Souza W."/>
        </authorList>
    </citation>
    <scope>NUCLEOTIDE SEQUENCE [LARGE SCALE GENOMIC DNA]</scope>
    <source>
        <strain evidence="11">K</strain>
    </source>
</reference>
<evidence type="ECO:0000313" key="12">
    <source>
        <dbReference type="Proteomes" id="UP000179807"/>
    </source>
</evidence>
<dbReference type="SMART" id="SM00212">
    <property type="entry name" value="UBCc"/>
    <property type="match status" value="1"/>
</dbReference>
<dbReference type="EMBL" id="MLAK01000795">
    <property type="protein sequence ID" value="OHT04359.1"/>
    <property type="molecule type" value="Genomic_DNA"/>
</dbReference>
<dbReference type="GO" id="GO:0005524">
    <property type="term" value="F:ATP binding"/>
    <property type="evidence" value="ECO:0007669"/>
    <property type="project" value="UniProtKB-UniRule"/>
</dbReference>
<evidence type="ECO:0000256" key="5">
    <source>
        <dbReference type="ARBA" id="ARBA00022840"/>
    </source>
</evidence>
<dbReference type="AlphaFoldDB" id="A0A1J4JYW5"/>
<dbReference type="Pfam" id="PF00179">
    <property type="entry name" value="UQ_con"/>
    <property type="match status" value="1"/>
</dbReference>
<sequence>MSRVNRSRRASLPKSSHVSMRDSRLQKDIDDLDSSVKVSFPNPNDLKHFITRIIPDSGLWKGGVFDFDIKIPEEWPIEPPEVSIITRVWHPNLSENGDVCLSLLSEHYTPVISISHIIAGLQYLFCEPNPRSPLNNEAAMQMFADNDLFETTIREYIDKYCDRI</sequence>
<evidence type="ECO:0000256" key="6">
    <source>
        <dbReference type="ARBA" id="ARBA00043698"/>
    </source>
</evidence>
<comment type="similarity">
    <text evidence="9">Belongs to the ubiquitin-conjugating enzyme family.</text>
</comment>
<dbReference type="Proteomes" id="UP000179807">
    <property type="component" value="Unassembled WGS sequence"/>
</dbReference>
<keyword evidence="12" id="KW-1185">Reference proteome</keyword>
<dbReference type="CDD" id="cd23794">
    <property type="entry name" value="UBCc_UBE2F_UBE2M"/>
    <property type="match status" value="1"/>
</dbReference>
<evidence type="ECO:0000256" key="9">
    <source>
        <dbReference type="RuleBase" id="RU362109"/>
    </source>
</evidence>
<evidence type="ECO:0000313" key="11">
    <source>
        <dbReference type="EMBL" id="OHT04359.1"/>
    </source>
</evidence>
<evidence type="ECO:0000256" key="8">
    <source>
        <dbReference type="PROSITE-ProRule" id="PRU10133"/>
    </source>
</evidence>
<accession>A0A1J4JYW5</accession>
<dbReference type="PROSITE" id="PS00183">
    <property type="entry name" value="UBC_1"/>
    <property type="match status" value="1"/>
</dbReference>
<dbReference type="GeneID" id="94840684"/>
<dbReference type="InterPro" id="IPR016135">
    <property type="entry name" value="UBQ-conjugating_enzyme/RWD"/>
</dbReference>
<dbReference type="PANTHER" id="PTHR24067">
    <property type="entry name" value="UBIQUITIN-CONJUGATING ENZYME E2"/>
    <property type="match status" value="1"/>
</dbReference>
<comment type="caution">
    <text evidence="11">The sequence shown here is derived from an EMBL/GenBank/DDBJ whole genome shotgun (WGS) entry which is preliminary data.</text>
</comment>
<keyword evidence="5 9" id="KW-0067">ATP-binding</keyword>